<keyword evidence="10" id="KW-0732">Signal</keyword>
<dbReference type="NCBIfam" id="TIGR04057">
    <property type="entry name" value="SusC_RagA_signa"/>
    <property type="match status" value="1"/>
</dbReference>
<dbReference type="NCBIfam" id="TIGR04056">
    <property type="entry name" value="OMP_RagA_SusC"/>
    <property type="match status" value="1"/>
</dbReference>
<feature type="domain" description="TonB-dependent receptor-like beta-barrel" evidence="11">
    <location>
        <begin position="431"/>
        <end position="894"/>
    </location>
</feature>
<comment type="subcellular location">
    <subcellularLocation>
        <location evidence="1 8">Cell outer membrane</location>
        <topology evidence="1 8">Multi-pass membrane protein</topology>
    </subcellularLocation>
</comment>
<evidence type="ECO:0000256" key="9">
    <source>
        <dbReference type="RuleBase" id="RU003357"/>
    </source>
</evidence>
<evidence type="ECO:0000256" key="10">
    <source>
        <dbReference type="SAM" id="SignalP"/>
    </source>
</evidence>
<dbReference type="InterPro" id="IPR036942">
    <property type="entry name" value="Beta-barrel_TonB_sf"/>
</dbReference>
<keyword evidence="3 8" id="KW-1134">Transmembrane beta strand</keyword>
<evidence type="ECO:0000256" key="7">
    <source>
        <dbReference type="ARBA" id="ARBA00023237"/>
    </source>
</evidence>
<dbReference type="GO" id="GO:0009279">
    <property type="term" value="C:cell outer membrane"/>
    <property type="evidence" value="ECO:0007669"/>
    <property type="project" value="UniProtKB-SubCell"/>
</dbReference>
<dbReference type="SUPFAM" id="SSF56935">
    <property type="entry name" value="Porins"/>
    <property type="match status" value="1"/>
</dbReference>
<protein>
    <submittedName>
        <fullName evidence="13">TonB-dependent receptor</fullName>
    </submittedName>
</protein>
<dbReference type="Pfam" id="PF00593">
    <property type="entry name" value="TonB_dep_Rec_b-barrel"/>
    <property type="match status" value="1"/>
</dbReference>
<keyword evidence="5 9" id="KW-0798">TonB box</keyword>
<evidence type="ECO:0000313" key="14">
    <source>
        <dbReference type="Proteomes" id="UP000278351"/>
    </source>
</evidence>
<evidence type="ECO:0000256" key="4">
    <source>
        <dbReference type="ARBA" id="ARBA00022692"/>
    </source>
</evidence>
<dbReference type="InterPro" id="IPR000531">
    <property type="entry name" value="Beta-barrel_TonB"/>
</dbReference>
<evidence type="ECO:0000259" key="12">
    <source>
        <dbReference type="Pfam" id="PF07715"/>
    </source>
</evidence>
<dbReference type="SUPFAM" id="SSF49464">
    <property type="entry name" value="Carboxypeptidase regulatory domain-like"/>
    <property type="match status" value="1"/>
</dbReference>
<dbReference type="EMBL" id="RPDH01000001">
    <property type="protein sequence ID" value="RPE12354.1"/>
    <property type="molecule type" value="Genomic_DNA"/>
</dbReference>
<dbReference type="InterPro" id="IPR008969">
    <property type="entry name" value="CarboxyPept-like_regulatory"/>
</dbReference>
<feature type="domain" description="TonB-dependent receptor plug" evidence="12">
    <location>
        <begin position="133"/>
        <end position="242"/>
    </location>
</feature>
<sequence>MPSPRTRTGNNYCKRLKSFMMKSILATFICLTCLVVPALAQRTVTGTVRTEDQPLFNVNIVEKGVPTNGTTSDGDGKFSLKLKGGSNTVIFTMIGFMRKEVNVSGNGPFDIKMEVDAKGVEEVVVVGYGKQKKITNTGAVTSITGEAIRQTPSPNIANTLMGRLPGYISQQRGGRPGAEGTEFFIRGISSYASAGTPLIIVDDIELGAGALSLLDPNEIETLSILKDASTTAIYGVKGANGVIVITTRRGKIGPPRIAFRSETGMQRPTRSKQYLGAYESALLTNEAMKNDNVTPRFTDIDLQKFKDGSDPYGHPDIDWYKTLTRPMAMQFRNNLDVSGGLDFLNYFISVGYLYQNGILKDFSEGNGFNSNYYHRRYNFRSNLDITATKSLNFRLDLSGIMGETNSPNVPGPFGNNNVFFEMNGYNHLPPFAYPVYNPDGSYGFILNNVRDNINNIVGRLALDGYNRSFSNDININLTGNQDLAVITKGLSARVVVAYSNNYNFSRSLTRTTFPSFQFNPADSTYTPRDPNIYRIQKLGLGYSPLAGLGKRLNLQAQINYDRTFGKDHRIYGLVMGAQTTSISVNTSTGSELVPSNFRGFTGRLGYNFRQKYMFEFNGAYNGSDRFAAGKRFGFFPAFSAGWNVAEEPFFANALPVFSLFKFRGSYGFTGVDGVGSNSYIYDYVFQRNNSYSFGESHNTFSGIREGTLGNPNVTWEKEKQWNIAAEFTMLKGKISGSFDLFNRYRYDILSERSIPAMFGQDVPVVNLGRVRNKGFEADLTYQNTYGKFGLRVNANVSHAKNKVLFRDEEQPRYPGLALTGHPIGSIVGYRFDGFYQSDEDIQKSAKPNGSLPRPGDLKYKDLNGDNVIDAFDREVIGNPNLPNTIGGLNIGLTYKGISLNMGFQGAAFFNLRAMAEAIDPFSSNLQPIHRNRWTPETKNTATFPSLHYSTLLTNSSRDYPSDFWFVRGDYLRLRTVELGYDLPASLMRAIRLKSVKVYANGFNLLTWSKAFEKYQMDPEIVSGGTGEHYPQQKVFNVGIQVGF</sequence>
<organism evidence="13 14">
    <name type="scientific">Chitinophaga lutea</name>
    <dbReference type="NCBI Taxonomy" id="2488634"/>
    <lineage>
        <taxon>Bacteria</taxon>
        <taxon>Pseudomonadati</taxon>
        <taxon>Bacteroidota</taxon>
        <taxon>Chitinophagia</taxon>
        <taxon>Chitinophagales</taxon>
        <taxon>Chitinophagaceae</taxon>
        <taxon>Chitinophaga</taxon>
    </lineage>
</organism>
<name>A0A3N4QKT3_9BACT</name>
<reference evidence="13 14" key="1">
    <citation type="submission" date="2018-11" db="EMBL/GenBank/DDBJ databases">
        <title>Chitinophaga lutea sp.nov., isolate from arsenic contaminated soil.</title>
        <authorList>
            <person name="Zong Y."/>
        </authorList>
    </citation>
    <scope>NUCLEOTIDE SEQUENCE [LARGE SCALE GENOMIC DNA]</scope>
    <source>
        <strain evidence="13 14">ZY74</strain>
    </source>
</reference>
<evidence type="ECO:0000256" key="1">
    <source>
        <dbReference type="ARBA" id="ARBA00004571"/>
    </source>
</evidence>
<gene>
    <name evidence="13" type="ORF">EGT74_02030</name>
</gene>
<dbReference type="Gene3D" id="2.170.130.10">
    <property type="entry name" value="TonB-dependent receptor, plug domain"/>
    <property type="match status" value="1"/>
</dbReference>
<dbReference type="AlphaFoldDB" id="A0A3N4QKT3"/>
<comment type="similarity">
    <text evidence="8 9">Belongs to the TonB-dependent receptor family.</text>
</comment>
<feature type="chain" id="PRO_5018099687" evidence="10">
    <location>
        <begin position="41"/>
        <end position="1043"/>
    </location>
</feature>
<keyword evidence="13" id="KW-0675">Receptor</keyword>
<keyword evidence="7 8" id="KW-0998">Cell outer membrane</keyword>
<keyword evidence="6 8" id="KW-0472">Membrane</keyword>
<comment type="caution">
    <text evidence="13">The sequence shown here is derived from an EMBL/GenBank/DDBJ whole genome shotgun (WGS) entry which is preliminary data.</text>
</comment>
<keyword evidence="4 8" id="KW-0812">Transmembrane</keyword>
<dbReference type="Proteomes" id="UP000278351">
    <property type="component" value="Unassembled WGS sequence"/>
</dbReference>
<dbReference type="InterPro" id="IPR012910">
    <property type="entry name" value="Plug_dom"/>
</dbReference>
<evidence type="ECO:0000313" key="13">
    <source>
        <dbReference type="EMBL" id="RPE12354.1"/>
    </source>
</evidence>
<evidence type="ECO:0000256" key="5">
    <source>
        <dbReference type="ARBA" id="ARBA00023077"/>
    </source>
</evidence>
<evidence type="ECO:0000256" key="6">
    <source>
        <dbReference type="ARBA" id="ARBA00023136"/>
    </source>
</evidence>
<dbReference type="FunFam" id="2.170.130.10:FF:000003">
    <property type="entry name" value="SusC/RagA family TonB-linked outer membrane protein"/>
    <property type="match status" value="1"/>
</dbReference>
<dbReference type="Gene3D" id="2.40.170.20">
    <property type="entry name" value="TonB-dependent receptor, beta-barrel domain"/>
    <property type="match status" value="1"/>
</dbReference>
<feature type="signal peptide" evidence="10">
    <location>
        <begin position="1"/>
        <end position="40"/>
    </location>
</feature>
<keyword evidence="14" id="KW-1185">Reference proteome</keyword>
<dbReference type="PROSITE" id="PS52016">
    <property type="entry name" value="TONB_DEPENDENT_REC_3"/>
    <property type="match status" value="1"/>
</dbReference>
<dbReference type="InterPro" id="IPR039426">
    <property type="entry name" value="TonB-dep_rcpt-like"/>
</dbReference>
<evidence type="ECO:0000256" key="3">
    <source>
        <dbReference type="ARBA" id="ARBA00022452"/>
    </source>
</evidence>
<dbReference type="Pfam" id="PF07715">
    <property type="entry name" value="Plug"/>
    <property type="match status" value="1"/>
</dbReference>
<proteinExistence type="inferred from homology"/>
<keyword evidence="2 8" id="KW-0813">Transport</keyword>
<dbReference type="InterPro" id="IPR023996">
    <property type="entry name" value="TonB-dep_OMP_SusC/RagA"/>
</dbReference>
<evidence type="ECO:0000256" key="2">
    <source>
        <dbReference type="ARBA" id="ARBA00022448"/>
    </source>
</evidence>
<dbReference type="InterPro" id="IPR023997">
    <property type="entry name" value="TonB-dep_OMP_SusC/RagA_CS"/>
</dbReference>
<dbReference type="InterPro" id="IPR037066">
    <property type="entry name" value="Plug_dom_sf"/>
</dbReference>
<accession>A0A3N4QKT3</accession>
<evidence type="ECO:0000256" key="8">
    <source>
        <dbReference type="PROSITE-ProRule" id="PRU01360"/>
    </source>
</evidence>
<dbReference type="Pfam" id="PF13715">
    <property type="entry name" value="CarbopepD_reg_2"/>
    <property type="match status" value="1"/>
</dbReference>
<evidence type="ECO:0000259" key="11">
    <source>
        <dbReference type="Pfam" id="PF00593"/>
    </source>
</evidence>